<comment type="subcellular location">
    <subcellularLocation>
        <location evidence="2 8">Nucleus</location>
        <location evidence="2 8">Nucleolus</location>
    </subcellularLocation>
</comment>
<comment type="similarity">
    <text evidence="3 8">Belongs to the CGR1 family.</text>
</comment>
<keyword evidence="4 8" id="KW-0690">Ribosome biogenesis</keyword>
<feature type="compositionally biased region" description="Basic and acidic residues" evidence="9">
    <location>
        <begin position="94"/>
        <end position="111"/>
    </location>
</feature>
<evidence type="ECO:0000313" key="10">
    <source>
        <dbReference type="EMBL" id="KAF5374818.1"/>
    </source>
</evidence>
<evidence type="ECO:0000256" key="1">
    <source>
        <dbReference type="ARBA" id="ARBA00004090"/>
    </source>
</evidence>
<organism evidence="10 11">
    <name type="scientific">Tetrapyrgos nigripes</name>
    <dbReference type="NCBI Taxonomy" id="182062"/>
    <lineage>
        <taxon>Eukaryota</taxon>
        <taxon>Fungi</taxon>
        <taxon>Dikarya</taxon>
        <taxon>Basidiomycota</taxon>
        <taxon>Agaricomycotina</taxon>
        <taxon>Agaricomycetes</taxon>
        <taxon>Agaricomycetidae</taxon>
        <taxon>Agaricales</taxon>
        <taxon>Marasmiineae</taxon>
        <taxon>Marasmiaceae</taxon>
        <taxon>Tetrapyrgos</taxon>
    </lineage>
</organism>
<feature type="compositionally biased region" description="Basic residues" evidence="9">
    <location>
        <begin position="112"/>
        <end position="132"/>
    </location>
</feature>
<dbReference type="OrthoDB" id="277961at2759"/>
<evidence type="ECO:0000256" key="2">
    <source>
        <dbReference type="ARBA" id="ARBA00004604"/>
    </source>
</evidence>
<evidence type="ECO:0000256" key="4">
    <source>
        <dbReference type="ARBA" id="ARBA00022517"/>
    </source>
</evidence>
<dbReference type="EMBL" id="JAACJM010000001">
    <property type="protein sequence ID" value="KAF5374818.1"/>
    <property type="molecule type" value="Genomic_DNA"/>
</dbReference>
<accession>A0A8H5H166</accession>
<keyword evidence="5 8" id="KW-0698">rRNA processing</keyword>
<keyword evidence="7 8" id="KW-0539">Nucleus</keyword>
<evidence type="ECO:0000256" key="5">
    <source>
        <dbReference type="ARBA" id="ARBA00022552"/>
    </source>
</evidence>
<gene>
    <name evidence="10" type="ORF">D9758_000408</name>
</gene>
<protein>
    <recommendedName>
        <fullName evidence="8">rRNA-processing protein</fullName>
    </recommendedName>
</protein>
<dbReference type="GO" id="GO:0005730">
    <property type="term" value="C:nucleolus"/>
    <property type="evidence" value="ECO:0007669"/>
    <property type="project" value="UniProtKB-SubCell"/>
</dbReference>
<dbReference type="AlphaFoldDB" id="A0A8H5H166"/>
<sequence length="132" mass="14924">MVVAVQACPKLDHAFSPMDVHPLASSSAGRVSGKPWKSPKSATVRSHLPNGVKAKSWEARMEQTKKALAIKKLQKELKEEKQADITRRLEITRERRKAAEEKKRLEEDKAKMGARKAARLRRKMGRTKKING</sequence>
<keyword evidence="11" id="KW-1185">Reference proteome</keyword>
<dbReference type="InterPro" id="IPR005579">
    <property type="entry name" value="Cgr1-like"/>
</dbReference>
<keyword evidence="6" id="KW-0175">Coiled coil</keyword>
<comment type="caution">
    <text evidence="10">The sequence shown here is derived from an EMBL/GenBank/DDBJ whole genome shotgun (WGS) entry which is preliminary data.</text>
</comment>
<dbReference type="Proteomes" id="UP000559256">
    <property type="component" value="Unassembled WGS sequence"/>
</dbReference>
<dbReference type="Pfam" id="PF03879">
    <property type="entry name" value="Cgr1"/>
    <property type="match status" value="1"/>
</dbReference>
<evidence type="ECO:0000256" key="7">
    <source>
        <dbReference type="ARBA" id="ARBA00023242"/>
    </source>
</evidence>
<feature type="region of interest" description="Disordered" evidence="9">
    <location>
        <begin position="94"/>
        <end position="132"/>
    </location>
</feature>
<dbReference type="GO" id="GO:0006364">
    <property type="term" value="P:rRNA processing"/>
    <property type="evidence" value="ECO:0007669"/>
    <property type="project" value="UniProtKB-UniRule"/>
</dbReference>
<reference evidence="10 11" key="1">
    <citation type="journal article" date="2020" name="ISME J.">
        <title>Uncovering the hidden diversity of litter-decomposition mechanisms in mushroom-forming fungi.</title>
        <authorList>
            <person name="Floudas D."/>
            <person name="Bentzer J."/>
            <person name="Ahren D."/>
            <person name="Johansson T."/>
            <person name="Persson P."/>
            <person name="Tunlid A."/>
        </authorList>
    </citation>
    <scope>NUCLEOTIDE SEQUENCE [LARGE SCALE GENOMIC DNA]</scope>
    <source>
        <strain evidence="10 11">CBS 291.85</strain>
    </source>
</reference>
<proteinExistence type="inferred from homology"/>
<evidence type="ECO:0000313" key="11">
    <source>
        <dbReference type="Proteomes" id="UP000559256"/>
    </source>
</evidence>
<evidence type="ECO:0000256" key="8">
    <source>
        <dbReference type="RuleBase" id="RU363084"/>
    </source>
</evidence>
<comment type="function">
    <text evidence="1 8">Involved in nucleolar integrity and required for processing of the pre-rRNA for the 60S ribosome subunit.</text>
</comment>
<evidence type="ECO:0000256" key="3">
    <source>
        <dbReference type="ARBA" id="ARBA00007869"/>
    </source>
</evidence>
<evidence type="ECO:0000256" key="6">
    <source>
        <dbReference type="ARBA" id="ARBA00023054"/>
    </source>
</evidence>
<evidence type="ECO:0000256" key="9">
    <source>
        <dbReference type="SAM" id="MobiDB-lite"/>
    </source>
</evidence>
<feature type="region of interest" description="Disordered" evidence="9">
    <location>
        <begin position="16"/>
        <end position="59"/>
    </location>
</feature>
<name>A0A8H5H166_9AGAR</name>